<organism evidence="2 3">
    <name type="scientific">Faecalicatena fissicatena</name>
    <dbReference type="NCBI Taxonomy" id="290055"/>
    <lineage>
        <taxon>Bacteria</taxon>
        <taxon>Bacillati</taxon>
        <taxon>Bacillota</taxon>
        <taxon>Clostridia</taxon>
        <taxon>Lachnospirales</taxon>
        <taxon>Lachnospiraceae</taxon>
        <taxon>Faecalicatena</taxon>
    </lineage>
</organism>
<keyword evidence="3" id="KW-1185">Reference proteome</keyword>
<accession>A0ABX2GX63</accession>
<proteinExistence type="predicted"/>
<dbReference type="RefSeq" id="WP_173866348.1">
    <property type="nucleotide sequence ID" value="NZ_JAAWUU010000023.1"/>
</dbReference>
<reference evidence="2 3" key="1">
    <citation type="journal article" date="2020" name="Cell Host Microbe">
        <title>Functional and Genomic Variation between Human-Derived Isolates of Lachnospiraceae Reveals Inter- and Intra-Species Diversity.</title>
        <authorList>
            <person name="Sorbara M.T."/>
            <person name="Littmann E.R."/>
            <person name="Fontana E."/>
            <person name="Moody T.U."/>
            <person name="Kohout C.E."/>
            <person name="Gjonbalaj M."/>
            <person name="Eaton V."/>
            <person name="Seok R."/>
            <person name="Leiner I.M."/>
            <person name="Pamer E.G."/>
        </authorList>
    </citation>
    <scope>NUCLEOTIDE SEQUENCE [LARGE SCALE GENOMIC DNA]</scope>
    <source>
        <strain evidence="2 3">MSK.14.16</strain>
    </source>
</reference>
<dbReference type="Proteomes" id="UP000821846">
    <property type="component" value="Unassembled WGS sequence"/>
</dbReference>
<gene>
    <name evidence="2" type="ORF">HFM93_07825</name>
</gene>
<evidence type="ECO:0000313" key="2">
    <source>
        <dbReference type="EMBL" id="NSG30179.1"/>
    </source>
</evidence>
<feature type="chain" id="PRO_5046639825" evidence="1">
    <location>
        <begin position="24"/>
        <end position="209"/>
    </location>
</feature>
<feature type="signal peptide" evidence="1">
    <location>
        <begin position="1"/>
        <end position="23"/>
    </location>
</feature>
<dbReference type="EMBL" id="JAAWUZ010000023">
    <property type="protein sequence ID" value="NSG30179.1"/>
    <property type="molecule type" value="Genomic_DNA"/>
</dbReference>
<evidence type="ECO:0000313" key="3">
    <source>
        <dbReference type="Proteomes" id="UP000821846"/>
    </source>
</evidence>
<keyword evidence="1" id="KW-0732">Signal</keyword>
<comment type="caution">
    <text evidence="2">The sequence shown here is derived from an EMBL/GenBank/DDBJ whole genome shotgun (WGS) entry which is preliminary data.</text>
</comment>
<sequence length="209" mass="24078">MKKWKKRIILTLLIAFALNFSNAATITTQAASKNVTAQYKKTVSKMLKKFDLYFGYSFGEGMKFKYDIYTRTTMVYYNNLLSIHGKSLNYAKNKCAADMKLYFGNKKVKLKKFSGYTWKQPSDLIVNKDNTICYVGGNWGTGLPTGKIVKILKNGKKYSVSYDVNMKDTLTNTYYRYMGRLKITLKKAKNKNGFVITDIKRVRTENVNI</sequence>
<protein>
    <submittedName>
        <fullName evidence="2">Uncharacterized protein</fullName>
    </submittedName>
</protein>
<name>A0ABX2GX63_9FIRM</name>
<evidence type="ECO:0000256" key="1">
    <source>
        <dbReference type="SAM" id="SignalP"/>
    </source>
</evidence>